<protein>
    <submittedName>
        <fullName evidence="2">IDEAL domain-containing protein</fullName>
    </submittedName>
</protein>
<dbReference type="WBParaSite" id="MhA1_Contig1455.frz3.gene10">
    <property type="protein sequence ID" value="MhA1_Contig1455.frz3.gene10"/>
    <property type="gene ID" value="MhA1_Contig1455.frz3.gene10"/>
</dbReference>
<keyword evidence="1" id="KW-1185">Reference proteome</keyword>
<reference evidence="2" key="1">
    <citation type="submission" date="2016-11" db="UniProtKB">
        <authorList>
            <consortium name="WormBaseParasite"/>
        </authorList>
    </citation>
    <scope>IDENTIFICATION</scope>
</reference>
<accession>A0A1I8B656</accession>
<evidence type="ECO:0000313" key="1">
    <source>
        <dbReference type="Proteomes" id="UP000095281"/>
    </source>
</evidence>
<dbReference type="AlphaFoldDB" id="A0A1I8B656"/>
<evidence type="ECO:0000313" key="2">
    <source>
        <dbReference type="WBParaSite" id="MhA1_Contig1455.frz3.gene10"/>
    </source>
</evidence>
<name>A0A1I8B656_MELHA</name>
<dbReference type="Proteomes" id="UP000095281">
    <property type="component" value="Unplaced"/>
</dbReference>
<organism evidence="1 2">
    <name type="scientific">Meloidogyne hapla</name>
    <name type="common">Root-knot nematode worm</name>
    <dbReference type="NCBI Taxonomy" id="6305"/>
    <lineage>
        <taxon>Eukaryota</taxon>
        <taxon>Metazoa</taxon>
        <taxon>Ecdysozoa</taxon>
        <taxon>Nematoda</taxon>
        <taxon>Chromadorea</taxon>
        <taxon>Rhabditida</taxon>
        <taxon>Tylenchina</taxon>
        <taxon>Tylenchomorpha</taxon>
        <taxon>Tylenchoidea</taxon>
        <taxon>Meloidogynidae</taxon>
        <taxon>Meloidogyninae</taxon>
        <taxon>Meloidogyne</taxon>
    </lineage>
</organism>
<proteinExistence type="predicted"/>
<sequence length="57" mass="6922">MKTDKNKLEIFNEMEQQNSELINIDEQIAMLRTTHQEMFSRLIVENLNFRDKYESTL</sequence>